<dbReference type="AlphaFoldDB" id="A0A7W3N1B8"/>
<sequence>MEISVRVRVLWGSGSHGKIFDAQACPDLSGQVRRIADALLILLLRWLREMMAGEDIPVPERANTVAEFVGEMRRLRSWSGLTFRQLESRAAAMGDVLPRSTLVEALKRDRLPREELLAAFVRACGAEPDTVAQWLTIRRNLAMASTGAAHQTPPDSPATAAQTASGQRPDPGFAPDAHPASALPDPVPPAAPKAARRQRWGEHPAHAVVRLGAVTAISAFVCTGGVHAQTGQAPSSPSSSQSADARHQITGAVPGRLSGRYKIKSAHSGLCLSERTPESSGQIHQLPCQAAFPPLALQAQADGTYLITPNHPVAGPGCMGVRKASTDPGAALYNDYCGDRGANLGGDRFWVEPVTTPTSGFRITLVHSKLCLGFASGQAREGAPLLQQPCDTAAPHQVFLLASP</sequence>
<comment type="caution">
    <text evidence="2">The sequence shown here is derived from an EMBL/GenBank/DDBJ whole genome shotgun (WGS) entry which is preliminary data.</text>
</comment>
<dbReference type="PROSITE" id="PS50231">
    <property type="entry name" value="RICIN_B_LECTIN"/>
    <property type="match status" value="1"/>
</dbReference>
<dbReference type="InterPro" id="IPR035992">
    <property type="entry name" value="Ricin_B-like_lectins"/>
</dbReference>
<feature type="region of interest" description="Disordered" evidence="1">
    <location>
        <begin position="145"/>
        <end position="201"/>
    </location>
</feature>
<evidence type="ECO:0000256" key="1">
    <source>
        <dbReference type="SAM" id="MobiDB-lite"/>
    </source>
</evidence>
<dbReference type="Proteomes" id="UP000539313">
    <property type="component" value="Unassembled WGS sequence"/>
</dbReference>
<dbReference type="EMBL" id="JACJII010000001">
    <property type="protein sequence ID" value="MBA9005740.1"/>
    <property type="molecule type" value="Genomic_DNA"/>
</dbReference>
<gene>
    <name evidence="2" type="ORF">HNR21_004622</name>
</gene>
<evidence type="ECO:0000313" key="3">
    <source>
        <dbReference type="Proteomes" id="UP000539313"/>
    </source>
</evidence>
<protein>
    <recommendedName>
        <fullName evidence="4">XRE family transcriptional regulator</fullName>
    </recommendedName>
</protein>
<name>A0A7W3N1B8_9ACTN</name>
<keyword evidence="3" id="KW-1185">Reference proteome</keyword>
<accession>A0A7W3N1B8</accession>
<dbReference type="Gene3D" id="2.80.10.50">
    <property type="match status" value="1"/>
</dbReference>
<dbReference type="SUPFAM" id="SSF50370">
    <property type="entry name" value="Ricin B-like lectins"/>
    <property type="match status" value="1"/>
</dbReference>
<evidence type="ECO:0008006" key="4">
    <source>
        <dbReference type="Google" id="ProtNLM"/>
    </source>
</evidence>
<reference evidence="2 3" key="1">
    <citation type="submission" date="2020-08" db="EMBL/GenBank/DDBJ databases">
        <title>Sequencing the genomes of 1000 actinobacteria strains.</title>
        <authorList>
            <person name="Klenk H.-P."/>
        </authorList>
    </citation>
    <scope>NUCLEOTIDE SEQUENCE [LARGE SCALE GENOMIC DNA]</scope>
    <source>
        <strain evidence="2 3">DSM 45823</strain>
    </source>
</reference>
<proteinExistence type="predicted"/>
<dbReference type="CDD" id="cd00161">
    <property type="entry name" value="beta-trefoil_Ricin-like"/>
    <property type="match status" value="1"/>
</dbReference>
<organism evidence="2 3">
    <name type="scientific">Thermomonospora cellulosilytica</name>
    <dbReference type="NCBI Taxonomy" id="1411118"/>
    <lineage>
        <taxon>Bacteria</taxon>
        <taxon>Bacillati</taxon>
        <taxon>Actinomycetota</taxon>
        <taxon>Actinomycetes</taxon>
        <taxon>Streptosporangiales</taxon>
        <taxon>Thermomonosporaceae</taxon>
        <taxon>Thermomonospora</taxon>
    </lineage>
</organism>
<evidence type="ECO:0000313" key="2">
    <source>
        <dbReference type="EMBL" id="MBA9005740.1"/>
    </source>
</evidence>
<dbReference type="RefSeq" id="WP_182706833.1">
    <property type="nucleotide sequence ID" value="NZ_JACJII010000001.1"/>
</dbReference>